<accession>A0A7W9MTY9</accession>
<dbReference type="Pfam" id="PF01042">
    <property type="entry name" value="Ribonuc_L-PSP"/>
    <property type="match status" value="1"/>
</dbReference>
<evidence type="ECO:0000313" key="3">
    <source>
        <dbReference type="Proteomes" id="UP000549971"/>
    </source>
</evidence>
<dbReference type="InterPro" id="IPR006175">
    <property type="entry name" value="YjgF/YER057c/UK114"/>
</dbReference>
<comment type="caution">
    <text evidence="2">The sequence shown here is derived from an EMBL/GenBank/DDBJ whole genome shotgun (WGS) entry which is preliminary data.</text>
</comment>
<dbReference type="PANTHER" id="PTHR11803:SF58">
    <property type="entry name" value="PROTEIN HMF1-RELATED"/>
    <property type="match status" value="1"/>
</dbReference>
<organism evidence="2 3">
    <name type="scientific">Kribbella italica</name>
    <dbReference type="NCBI Taxonomy" id="1540520"/>
    <lineage>
        <taxon>Bacteria</taxon>
        <taxon>Bacillati</taxon>
        <taxon>Actinomycetota</taxon>
        <taxon>Actinomycetes</taxon>
        <taxon>Propionibacteriales</taxon>
        <taxon>Kribbellaceae</taxon>
        <taxon>Kribbella</taxon>
    </lineage>
</organism>
<proteinExistence type="inferred from homology"/>
<dbReference type="GO" id="GO:0019239">
    <property type="term" value="F:deaminase activity"/>
    <property type="evidence" value="ECO:0007669"/>
    <property type="project" value="TreeGrafter"/>
</dbReference>
<dbReference type="SUPFAM" id="SSF55298">
    <property type="entry name" value="YjgF-like"/>
    <property type="match status" value="1"/>
</dbReference>
<keyword evidence="3" id="KW-1185">Reference proteome</keyword>
<reference evidence="2 3" key="1">
    <citation type="submission" date="2020-08" db="EMBL/GenBank/DDBJ databases">
        <title>Sequencing the genomes of 1000 actinobacteria strains.</title>
        <authorList>
            <person name="Klenk H.-P."/>
        </authorList>
    </citation>
    <scope>NUCLEOTIDE SEQUENCE [LARGE SCALE GENOMIC DNA]</scope>
    <source>
        <strain evidence="2 3">DSM 28967</strain>
    </source>
</reference>
<evidence type="ECO:0000313" key="2">
    <source>
        <dbReference type="EMBL" id="MBB5835697.1"/>
    </source>
</evidence>
<dbReference type="CDD" id="cd00448">
    <property type="entry name" value="YjgF_YER057c_UK114_family"/>
    <property type="match status" value="1"/>
</dbReference>
<dbReference type="EMBL" id="JACHMY010000001">
    <property type="protein sequence ID" value="MBB5835697.1"/>
    <property type="molecule type" value="Genomic_DNA"/>
</dbReference>
<dbReference type="AlphaFoldDB" id="A0A7W9MTY9"/>
<evidence type="ECO:0000256" key="1">
    <source>
        <dbReference type="ARBA" id="ARBA00010552"/>
    </source>
</evidence>
<dbReference type="Proteomes" id="UP000549971">
    <property type="component" value="Unassembled WGS sequence"/>
</dbReference>
<dbReference type="Gene3D" id="3.30.1330.40">
    <property type="entry name" value="RutC-like"/>
    <property type="match status" value="1"/>
</dbReference>
<dbReference type="PANTHER" id="PTHR11803">
    <property type="entry name" value="2-IMINOBUTANOATE/2-IMINOPROPANOATE DEAMINASE RIDA"/>
    <property type="match status" value="1"/>
</dbReference>
<dbReference type="InterPro" id="IPR035959">
    <property type="entry name" value="RutC-like_sf"/>
</dbReference>
<protein>
    <submittedName>
        <fullName evidence="2">Enamine deaminase RidA (YjgF/YER057c/UK114 family)</fullName>
    </submittedName>
</protein>
<dbReference type="GO" id="GO:0005829">
    <property type="term" value="C:cytosol"/>
    <property type="evidence" value="ECO:0007669"/>
    <property type="project" value="TreeGrafter"/>
</dbReference>
<comment type="similarity">
    <text evidence="1">Belongs to the RutC family.</text>
</comment>
<gene>
    <name evidence="2" type="ORF">HDA39_002431</name>
</gene>
<sequence>MAIVSLRHLDPEGLHPLPGVLSHAVVAEKAGLVYLSGQVAWNAAGELVGEGDHGKQAEQIVRNIDTALAAVGTDRSRVVKETIYIAGYRPEVVDPIFAALRTGTTTPPPAQTLIGVVSLYSPLFLVEIDIVAAL</sequence>
<name>A0A7W9MTY9_9ACTN</name>